<dbReference type="InterPro" id="IPR038408">
    <property type="entry name" value="GNK2_sf"/>
</dbReference>
<name>A0A9R0IUC0_SPIOL</name>
<accession>A0A9R0IUC0</accession>
<evidence type="ECO:0000313" key="5">
    <source>
        <dbReference type="Proteomes" id="UP000813463"/>
    </source>
</evidence>
<dbReference type="PANTHER" id="PTHR32099:SF42">
    <property type="entry name" value="CYSTEINE-RICH RECEPTOR-LIKE PROTEIN KINASE 9-RELATED"/>
    <property type="match status" value="1"/>
</dbReference>
<evidence type="ECO:0000313" key="6">
    <source>
        <dbReference type="RefSeq" id="XP_021855762.2"/>
    </source>
</evidence>
<organism evidence="5 6">
    <name type="scientific">Spinacia oleracea</name>
    <name type="common">Spinach</name>
    <dbReference type="NCBI Taxonomy" id="3562"/>
    <lineage>
        <taxon>Eukaryota</taxon>
        <taxon>Viridiplantae</taxon>
        <taxon>Streptophyta</taxon>
        <taxon>Embryophyta</taxon>
        <taxon>Tracheophyta</taxon>
        <taxon>Spermatophyta</taxon>
        <taxon>Magnoliopsida</taxon>
        <taxon>eudicotyledons</taxon>
        <taxon>Gunneridae</taxon>
        <taxon>Pentapetalae</taxon>
        <taxon>Caryophyllales</taxon>
        <taxon>Chenopodiaceae</taxon>
        <taxon>Chenopodioideae</taxon>
        <taxon>Anserineae</taxon>
        <taxon>Spinacia</taxon>
    </lineage>
</organism>
<sequence>MKQAIIQARFLILFLVCKSIYGQQTSTLITENAFLGISCSKTVPRSAMYGQNFIKTLAALVVHADLGHLSGSSTEGSDAEAAQGLYYCRGSDTVSANECAACVRNVTSGLADSVECATGNSAIVWRGFCTVQVANFAIIGQLQTEPKNVRP</sequence>
<dbReference type="Gene3D" id="3.30.430.20">
    <property type="entry name" value="Gnk2 domain, C-X8-C-X2-C motif"/>
    <property type="match status" value="1"/>
</dbReference>
<feature type="domain" description="Gnk2-homologous" evidence="4">
    <location>
        <begin position="31"/>
        <end position="138"/>
    </location>
</feature>
<feature type="chain" id="PRO_5046961091" evidence="3">
    <location>
        <begin position="23"/>
        <end position="151"/>
    </location>
</feature>
<keyword evidence="2" id="KW-0677">Repeat</keyword>
<keyword evidence="5" id="KW-1185">Reference proteome</keyword>
<dbReference type="Proteomes" id="UP000813463">
    <property type="component" value="Chromosome 6"/>
</dbReference>
<reference evidence="6" key="2">
    <citation type="submission" date="2025-08" db="UniProtKB">
        <authorList>
            <consortium name="RefSeq"/>
        </authorList>
    </citation>
    <scope>IDENTIFICATION</scope>
    <source>
        <tissue evidence="6">Leaf</tissue>
    </source>
</reference>
<evidence type="ECO:0000256" key="2">
    <source>
        <dbReference type="ARBA" id="ARBA00022737"/>
    </source>
</evidence>
<keyword evidence="1 3" id="KW-0732">Signal</keyword>
<evidence type="ECO:0000256" key="3">
    <source>
        <dbReference type="SAM" id="SignalP"/>
    </source>
</evidence>
<dbReference type="RefSeq" id="XP_021855762.2">
    <property type="nucleotide sequence ID" value="XM_022000070.2"/>
</dbReference>
<dbReference type="PANTHER" id="PTHR32099">
    <property type="entry name" value="CYSTEINE-RICH REPEAT SECRETORY PROTEIN"/>
    <property type="match status" value="1"/>
</dbReference>
<proteinExistence type="predicted"/>
<evidence type="ECO:0000259" key="4">
    <source>
        <dbReference type="PROSITE" id="PS51473"/>
    </source>
</evidence>
<dbReference type="CDD" id="cd23509">
    <property type="entry name" value="Gnk2-like"/>
    <property type="match status" value="1"/>
</dbReference>
<dbReference type="AlphaFoldDB" id="A0A9R0IUC0"/>
<dbReference type="Pfam" id="PF01657">
    <property type="entry name" value="Stress-antifung"/>
    <property type="match status" value="1"/>
</dbReference>
<feature type="signal peptide" evidence="3">
    <location>
        <begin position="1"/>
        <end position="22"/>
    </location>
</feature>
<dbReference type="PROSITE" id="PS51473">
    <property type="entry name" value="GNK2"/>
    <property type="match status" value="1"/>
</dbReference>
<evidence type="ECO:0000256" key="1">
    <source>
        <dbReference type="ARBA" id="ARBA00022729"/>
    </source>
</evidence>
<reference evidence="5" key="1">
    <citation type="journal article" date="2021" name="Nat. Commun.">
        <title>Genomic analyses provide insights into spinach domestication and the genetic basis of agronomic traits.</title>
        <authorList>
            <person name="Cai X."/>
            <person name="Sun X."/>
            <person name="Xu C."/>
            <person name="Sun H."/>
            <person name="Wang X."/>
            <person name="Ge C."/>
            <person name="Zhang Z."/>
            <person name="Wang Q."/>
            <person name="Fei Z."/>
            <person name="Jiao C."/>
            <person name="Wang Q."/>
        </authorList>
    </citation>
    <scope>NUCLEOTIDE SEQUENCE [LARGE SCALE GENOMIC DNA]</scope>
    <source>
        <strain evidence="5">cv. Varoflay</strain>
    </source>
</reference>
<gene>
    <name evidence="6" type="primary">LOC110795091</name>
</gene>
<dbReference type="GeneID" id="110795091"/>
<dbReference type="KEGG" id="soe:110795091"/>
<dbReference type="InterPro" id="IPR002902">
    <property type="entry name" value="GNK2"/>
</dbReference>
<protein>
    <submittedName>
        <fullName evidence="6">Plasmodesmata-located protein 6-like</fullName>
    </submittedName>
</protein>